<dbReference type="InterPro" id="IPR005534">
    <property type="entry name" value="Curli_assmbl/transp-comp_CsgG"/>
</dbReference>
<organism evidence="6 7">
    <name type="scientific">Dongia mobilis</name>
    <dbReference type="NCBI Taxonomy" id="578943"/>
    <lineage>
        <taxon>Bacteria</taxon>
        <taxon>Pseudomonadati</taxon>
        <taxon>Pseudomonadota</taxon>
        <taxon>Alphaproteobacteria</taxon>
        <taxon>Rhodospirillales</taxon>
        <taxon>Dongiaceae</taxon>
        <taxon>Dongia</taxon>
    </lineage>
</organism>
<protein>
    <submittedName>
        <fullName evidence="6">Curli biogenesis system outer membrane secretion channel CsgG</fullName>
    </submittedName>
</protein>
<comment type="caution">
    <text evidence="6">The sequence shown here is derived from an EMBL/GenBank/DDBJ whole genome shotgun (WGS) entry which is preliminary data.</text>
</comment>
<keyword evidence="3" id="KW-0472">Membrane</keyword>
<keyword evidence="7" id="KW-1185">Reference proteome</keyword>
<sequence length="364" mass="37596">MDQSGIDKMFSPVVPGLLVLMLGFGSPVTLAAEPDASGTWSASPQIAETPPNDDGFITEPPAAPGVLTGSVAEISGPKRVVAVARFDAAGSFTAVYGNWDVGGGLEAMLITALLESKRFIVVERAQIQPILAEQQMKASGVTSPTTGPGVGNITGVHAFIIGSVTSFGVDESGGGFSLGAGGSGGLLGGVVGGLSQQSQSGKVTIDVRYVNATTSQIMQTVTISEEIENTSWDLSAGYKGMSIGTNQFYKTPLGEATRRAITRAVQQLATEVGKVPWSGLVVDYDGAELYVNAGKSSGLKVGDRMKIEQIAKTLTDPATGEVLSVKKQTLGMVTLTSVEERISSGKFAPTDLIKPQRGDLVTAP</sequence>
<dbReference type="PANTHER" id="PTHR41164:SF1">
    <property type="entry name" value="CURLI PRODUCTION ASSEMBLY_TRANSPORT COMPONENT CSGG"/>
    <property type="match status" value="1"/>
</dbReference>
<reference evidence="6 7" key="1">
    <citation type="submission" date="2019-03" db="EMBL/GenBank/DDBJ databases">
        <title>Genomic Encyclopedia of Type Strains, Phase III (KMG-III): the genomes of soil and plant-associated and newly described type strains.</title>
        <authorList>
            <person name="Whitman W."/>
        </authorList>
    </citation>
    <scope>NUCLEOTIDE SEQUENCE [LARGE SCALE GENOMIC DNA]</scope>
    <source>
        <strain evidence="6 7">CGMCC 1.7660</strain>
    </source>
</reference>
<dbReference type="GO" id="GO:0030288">
    <property type="term" value="C:outer membrane-bounded periplasmic space"/>
    <property type="evidence" value="ECO:0007669"/>
    <property type="project" value="InterPro"/>
</dbReference>
<name>A0A4R6WNX6_9PROT</name>
<evidence type="ECO:0000313" key="6">
    <source>
        <dbReference type="EMBL" id="TDQ82911.1"/>
    </source>
</evidence>
<keyword evidence="4" id="KW-0564">Palmitate</keyword>
<gene>
    <name evidence="6" type="ORF">A8950_1192</name>
</gene>
<dbReference type="PANTHER" id="PTHR41164">
    <property type="entry name" value="CURLI PRODUCTION ASSEMBLY/TRANSPORT COMPONENT CSGG"/>
    <property type="match status" value="1"/>
</dbReference>
<evidence type="ECO:0000256" key="2">
    <source>
        <dbReference type="ARBA" id="ARBA00022729"/>
    </source>
</evidence>
<dbReference type="Gene3D" id="3.40.50.10610">
    <property type="entry name" value="ABC-type transport auxiliary lipoprotein component"/>
    <property type="match status" value="1"/>
</dbReference>
<keyword evidence="5" id="KW-0449">Lipoprotein</keyword>
<dbReference type="Pfam" id="PF03783">
    <property type="entry name" value="CsgG"/>
    <property type="match status" value="1"/>
</dbReference>
<keyword evidence="1" id="KW-1003">Cell membrane</keyword>
<keyword evidence="2" id="KW-0732">Signal</keyword>
<evidence type="ECO:0000256" key="4">
    <source>
        <dbReference type="ARBA" id="ARBA00023139"/>
    </source>
</evidence>
<evidence type="ECO:0000256" key="5">
    <source>
        <dbReference type="ARBA" id="ARBA00023288"/>
    </source>
</evidence>
<evidence type="ECO:0000256" key="3">
    <source>
        <dbReference type="ARBA" id="ARBA00023136"/>
    </source>
</evidence>
<evidence type="ECO:0000313" key="7">
    <source>
        <dbReference type="Proteomes" id="UP000295783"/>
    </source>
</evidence>
<dbReference type="AlphaFoldDB" id="A0A4R6WNX6"/>
<evidence type="ECO:0000256" key="1">
    <source>
        <dbReference type="ARBA" id="ARBA00022475"/>
    </source>
</evidence>
<dbReference type="EMBL" id="SNYW01000007">
    <property type="protein sequence ID" value="TDQ82911.1"/>
    <property type="molecule type" value="Genomic_DNA"/>
</dbReference>
<proteinExistence type="predicted"/>
<accession>A0A4R6WNX6</accession>
<dbReference type="Proteomes" id="UP000295783">
    <property type="component" value="Unassembled WGS sequence"/>
</dbReference>